<proteinExistence type="predicted"/>
<name>A0A8S5QXH8_9CAUD</name>
<organism evidence="1">
    <name type="scientific">Siphoviridae sp. ctcuE16</name>
    <dbReference type="NCBI Taxonomy" id="2826397"/>
    <lineage>
        <taxon>Viruses</taxon>
        <taxon>Duplodnaviria</taxon>
        <taxon>Heunggongvirae</taxon>
        <taxon>Uroviricota</taxon>
        <taxon>Caudoviricetes</taxon>
    </lineage>
</organism>
<dbReference type="EMBL" id="BK015753">
    <property type="protein sequence ID" value="DAE23429.1"/>
    <property type="molecule type" value="Genomic_DNA"/>
</dbReference>
<protein>
    <submittedName>
        <fullName evidence="1">Zinc-ribbon containing domain protein</fullName>
    </submittedName>
</protein>
<sequence length="100" mass="11270">MLKCEKCIHKKICIDGANYRNAEVCRNFVNENDFTPVVHGHWVYNQNGHDWGLGAWECSLCHSVNNNLPIDKRFSPYVYAGSKYCPNCGAKMDGGENNGT</sequence>
<reference evidence="1" key="1">
    <citation type="journal article" date="2021" name="Proc. Natl. Acad. Sci. U.S.A.">
        <title>A Catalog of Tens of Thousands of Viruses from Human Metagenomes Reveals Hidden Associations with Chronic Diseases.</title>
        <authorList>
            <person name="Tisza M.J."/>
            <person name="Buck C.B."/>
        </authorList>
    </citation>
    <scope>NUCLEOTIDE SEQUENCE</scope>
    <source>
        <strain evidence="1">CtcuE16</strain>
    </source>
</reference>
<evidence type="ECO:0000313" key="1">
    <source>
        <dbReference type="EMBL" id="DAE23429.1"/>
    </source>
</evidence>
<accession>A0A8S5QXH8</accession>